<evidence type="ECO:0000313" key="1">
    <source>
        <dbReference type="EMBL" id="KAJ0043429.1"/>
    </source>
</evidence>
<protein>
    <submittedName>
        <fullName evidence="1">Uncharacterized protein</fullName>
    </submittedName>
</protein>
<organism evidence="1 2">
    <name type="scientific">Pistacia integerrima</name>
    <dbReference type="NCBI Taxonomy" id="434235"/>
    <lineage>
        <taxon>Eukaryota</taxon>
        <taxon>Viridiplantae</taxon>
        <taxon>Streptophyta</taxon>
        <taxon>Embryophyta</taxon>
        <taxon>Tracheophyta</taxon>
        <taxon>Spermatophyta</taxon>
        <taxon>Magnoliopsida</taxon>
        <taxon>eudicotyledons</taxon>
        <taxon>Gunneridae</taxon>
        <taxon>Pentapetalae</taxon>
        <taxon>rosids</taxon>
        <taxon>malvids</taxon>
        <taxon>Sapindales</taxon>
        <taxon>Anacardiaceae</taxon>
        <taxon>Pistacia</taxon>
    </lineage>
</organism>
<proteinExistence type="predicted"/>
<comment type="caution">
    <text evidence="1">The sequence shown here is derived from an EMBL/GenBank/DDBJ whole genome shotgun (WGS) entry which is preliminary data.</text>
</comment>
<keyword evidence="2" id="KW-1185">Reference proteome</keyword>
<name>A0ACC0Z0A5_9ROSI</name>
<gene>
    <name evidence="1" type="ORF">Pint_19266</name>
</gene>
<reference evidence="2" key="1">
    <citation type="journal article" date="2023" name="G3 (Bethesda)">
        <title>Genome assembly and association tests identify interacting loci associated with vigor, precocity, and sex in interspecific pistachio rootstocks.</title>
        <authorList>
            <person name="Palmer W."/>
            <person name="Jacygrad E."/>
            <person name="Sagayaradj S."/>
            <person name="Cavanaugh K."/>
            <person name="Han R."/>
            <person name="Bertier L."/>
            <person name="Beede B."/>
            <person name="Kafkas S."/>
            <person name="Golino D."/>
            <person name="Preece J."/>
            <person name="Michelmore R."/>
        </authorList>
    </citation>
    <scope>NUCLEOTIDE SEQUENCE [LARGE SCALE GENOMIC DNA]</scope>
</reference>
<dbReference type="Proteomes" id="UP001163603">
    <property type="component" value="Chromosome 4"/>
</dbReference>
<evidence type="ECO:0000313" key="2">
    <source>
        <dbReference type="Proteomes" id="UP001163603"/>
    </source>
</evidence>
<accession>A0ACC0Z0A5</accession>
<sequence>MVVTEKCDVYSFGVVALEVLMGRHPEEILSLSSSSSSTQNVMLIDVLDSRLSPPVNQIVKQEIMLVSTIAFAYLRSKPKYRPTMKRVSPEFLKQKTSFAKFFGEISSQN</sequence>
<dbReference type="EMBL" id="CM047739">
    <property type="protein sequence ID" value="KAJ0043429.1"/>
    <property type="molecule type" value="Genomic_DNA"/>
</dbReference>